<accession>R0KNU0</accession>
<name>R0KNU0_NOSB1</name>
<evidence type="ECO:0000313" key="2">
    <source>
        <dbReference type="Proteomes" id="UP000016927"/>
    </source>
</evidence>
<dbReference type="HOGENOM" id="CLU_2886369_0_0_1"/>
<dbReference type="EMBL" id="KB909657">
    <property type="protein sequence ID" value="EOB11837.1"/>
    <property type="molecule type" value="Genomic_DNA"/>
</dbReference>
<dbReference type="VEuPathDB" id="MicrosporidiaDB:NBO_750g0002"/>
<sequence>MTRSSRTDCGSITLPPKLFWLSLEYFDGLRRQEGSSDHFLNKLKNIWGLFVIIFKIKIDIVYQ</sequence>
<evidence type="ECO:0000313" key="1">
    <source>
        <dbReference type="EMBL" id="EOB11837.1"/>
    </source>
</evidence>
<keyword evidence="2" id="KW-1185">Reference proteome</keyword>
<dbReference type="AlphaFoldDB" id="R0KNU0"/>
<organism evidence="1 2">
    <name type="scientific">Nosema bombycis (strain CQ1 / CVCC 102059)</name>
    <name type="common">Microsporidian parasite</name>
    <name type="synonym">Pebrine of silkworm</name>
    <dbReference type="NCBI Taxonomy" id="578461"/>
    <lineage>
        <taxon>Eukaryota</taxon>
        <taxon>Fungi</taxon>
        <taxon>Fungi incertae sedis</taxon>
        <taxon>Microsporidia</taxon>
        <taxon>Nosematidae</taxon>
        <taxon>Nosema</taxon>
    </lineage>
</organism>
<protein>
    <submittedName>
        <fullName evidence="1">Uncharacterized protein</fullName>
    </submittedName>
</protein>
<reference evidence="1 2" key="1">
    <citation type="journal article" date="2013" name="BMC Genomics">
        <title>Comparative genomics of parasitic silkworm microsporidia reveal an association between genome expansion and host adaptation.</title>
        <authorList>
            <person name="Pan G."/>
            <person name="Xu J."/>
            <person name="Li T."/>
            <person name="Xia Q."/>
            <person name="Liu S.L."/>
            <person name="Zhang G."/>
            <person name="Li S."/>
            <person name="Li C."/>
            <person name="Liu H."/>
            <person name="Yang L."/>
            <person name="Liu T."/>
            <person name="Zhang X."/>
            <person name="Wu Z."/>
            <person name="Fan W."/>
            <person name="Dang X."/>
            <person name="Xiang H."/>
            <person name="Tao M."/>
            <person name="Li Y."/>
            <person name="Hu J."/>
            <person name="Li Z."/>
            <person name="Lin L."/>
            <person name="Luo J."/>
            <person name="Geng L."/>
            <person name="Wang L."/>
            <person name="Long M."/>
            <person name="Wan Y."/>
            <person name="He N."/>
            <person name="Zhang Z."/>
            <person name="Lu C."/>
            <person name="Keeling P.J."/>
            <person name="Wang J."/>
            <person name="Xiang Z."/>
            <person name="Zhou Z."/>
        </authorList>
    </citation>
    <scope>NUCLEOTIDE SEQUENCE [LARGE SCALE GENOMIC DNA]</scope>
    <source>
        <strain evidence="2">CQ1 / CVCC 102059</strain>
    </source>
</reference>
<dbReference type="Proteomes" id="UP000016927">
    <property type="component" value="Unassembled WGS sequence"/>
</dbReference>
<gene>
    <name evidence="1" type="ORF">NBO_750g0002</name>
</gene>
<proteinExistence type="predicted"/>